<evidence type="ECO:0000256" key="1">
    <source>
        <dbReference type="ARBA" id="ARBA00001933"/>
    </source>
</evidence>
<dbReference type="Pfam" id="PF01212">
    <property type="entry name" value="Beta_elim_lyase"/>
    <property type="match status" value="1"/>
</dbReference>
<proteinExistence type="inferred from homology"/>
<evidence type="ECO:0000256" key="6">
    <source>
        <dbReference type="ARBA" id="ARBA00050939"/>
    </source>
</evidence>
<dbReference type="GO" id="GO:0008732">
    <property type="term" value="F:L-allo-threonine aldolase activity"/>
    <property type="evidence" value="ECO:0007669"/>
    <property type="project" value="TreeGrafter"/>
</dbReference>
<dbReference type="SUPFAM" id="SSF53383">
    <property type="entry name" value="PLP-dependent transferases"/>
    <property type="match status" value="1"/>
</dbReference>
<dbReference type="OrthoDB" id="10261951at2759"/>
<feature type="modified residue" description="N6-(pyridoxal phosphate)lysine" evidence="9">
    <location>
        <position position="207"/>
    </location>
</feature>
<organism evidence="11 12">
    <name type="scientific">Ogataea polymorpha</name>
    <dbReference type="NCBI Taxonomy" id="460523"/>
    <lineage>
        <taxon>Eukaryota</taxon>
        <taxon>Fungi</taxon>
        <taxon>Dikarya</taxon>
        <taxon>Ascomycota</taxon>
        <taxon>Saccharomycotina</taxon>
        <taxon>Pichiomycetes</taxon>
        <taxon>Pichiales</taxon>
        <taxon>Pichiaceae</taxon>
        <taxon>Ogataea</taxon>
    </lineage>
</organism>
<dbReference type="PANTHER" id="PTHR48097:SF9">
    <property type="entry name" value="L-THREONINE ALDOLASE"/>
    <property type="match status" value="1"/>
</dbReference>
<keyword evidence="3" id="KW-0663">Pyridoxal phosphate</keyword>
<gene>
    <name evidence="11" type="ORF">OGATHE_000414</name>
</gene>
<keyword evidence="4" id="KW-0456">Lyase</keyword>
<dbReference type="AlphaFoldDB" id="A0A9P8PUD0"/>
<dbReference type="EMBL" id="JAEUBD010000095">
    <property type="protein sequence ID" value="KAH3677760.1"/>
    <property type="molecule type" value="Genomic_DNA"/>
</dbReference>
<feature type="domain" description="Aromatic amino acid beta-eliminating lyase/threonine aldolase" evidence="10">
    <location>
        <begin position="10"/>
        <end position="292"/>
    </location>
</feature>
<dbReference type="InterPro" id="IPR015421">
    <property type="entry name" value="PyrdxlP-dep_Trfase_major"/>
</dbReference>
<comment type="cofactor">
    <cofactor evidence="1">
        <name>pyridoxal 5'-phosphate</name>
        <dbReference type="ChEBI" id="CHEBI:597326"/>
    </cofactor>
</comment>
<evidence type="ECO:0000256" key="9">
    <source>
        <dbReference type="PIRSR" id="PIRSR017617-1"/>
    </source>
</evidence>
<dbReference type="EC" id="4.1.2.48" evidence="8"/>
<dbReference type="Gene3D" id="3.40.640.10">
    <property type="entry name" value="Type I PLP-dependent aspartate aminotransferase-like (Major domain)"/>
    <property type="match status" value="1"/>
</dbReference>
<dbReference type="InterPro" id="IPR015424">
    <property type="entry name" value="PyrdxlP-dep_Trfase"/>
</dbReference>
<evidence type="ECO:0000259" key="10">
    <source>
        <dbReference type="Pfam" id="PF01212"/>
    </source>
</evidence>
<dbReference type="Proteomes" id="UP000788993">
    <property type="component" value="Unassembled WGS sequence"/>
</dbReference>
<sequence>MAATPSNWNEFRSDTFTTPSPEMLETVVHASTGDSVYDEDEDTLALQKQVCELTGHEAGLYCVSGTLSNQIAIRSHLNRPPHSVLCDYRSHIFVHEAAGLATLSQAMVTTVIPANGLHLTLEDIQRHYIPDNGNIHSAPTRVVSLENTLHGLVFPIDEIRRISKWCRDNNIAIHCDGARIWDAAVVSGVSLAEYGELFDSISLCLSKTLGAPIGSVLVGSESLIRVANHFKKQNGGGIRQAGPLARMGSYALTHNFSKLRIAHEYAAEVGSYAEELGLVLQIPVHTNFVFLDPVKNMIDPQWIREVGQKHNVKVSSFRIAFSFQNTREAVDGLKAVLKELHMLAQQKPYTNRTGHGIY</sequence>
<evidence type="ECO:0000256" key="3">
    <source>
        <dbReference type="ARBA" id="ARBA00022898"/>
    </source>
</evidence>
<comment type="similarity">
    <text evidence="2">Belongs to the threonine aldolase family.</text>
</comment>
<evidence type="ECO:0000256" key="7">
    <source>
        <dbReference type="ARBA" id="ARBA00060555"/>
    </source>
</evidence>
<name>A0A9P8PUD0_9ASCO</name>
<reference evidence="11" key="2">
    <citation type="submission" date="2021-01" db="EMBL/GenBank/DDBJ databases">
        <authorList>
            <person name="Schikora-Tamarit M.A."/>
        </authorList>
    </citation>
    <scope>NUCLEOTIDE SEQUENCE</scope>
    <source>
        <strain evidence="11">NCAIM Y.01608</strain>
    </source>
</reference>
<comment type="catalytic activity">
    <reaction evidence="6">
        <text>L-allo-threonine = acetaldehyde + glycine</text>
        <dbReference type="Rhea" id="RHEA:26209"/>
        <dbReference type="ChEBI" id="CHEBI:15343"/>
        <dbReference type="ChEBI" id="CHEBI:57305"/>
        <dbReference type="ChEBI" id="CHEBI:58585"/>
        <dbReference type="EC" id="4.1.2.48"/>
    </reaction>
</comment>
<dbReference type="NCBIfam" id="NF041359">
    <property type="entry name" value="GntG_guanitoxin"/>
    <property type="match status" value="1"/>
</dbReference>
<evidence type="ECO:0000256" key="5">
    <source>
        <dbReference type="ARBA" id="ARBA00050410"/>
    </source>
</evidence>
<evidence type="ECO:0000256" key="8">
    <source>
        <dbReference type="ARBA" id="ARBA00066573"/>
    </source>
</evidence>
<dbReference type="GO" id="GO:0006545">
    <property type="term" value="P:glycine biosynthetic process"/>
    <property type="evidence" value="ECO:0007669"/>
    <property type="project" value="TreeGrafter"/>
</dbReference>
<dbReference type="FunFam" id="3.40.640.10:FF:000030">
    <property type="entry name" value="Low-specificity L-threonine aldolase"/>
    <property type="match status" value="1"/>
</dbReference>
<evidence type="ECO:0000256" key="2">
    <source>
        <dbReference type="ARBA" id="ARBA00006966"/>
    </source>
</evidence>
<dbReference type="GO" id="GO:0005829">
    <property type="term" value="C:cytosol"/>
    <property type="evidence" value="ECO:0007669"/>
    <property type="project" value="TreeGrafter"/>
</dbReference>
<dbReference type="InterPro" id="IPR001597">
    <property type="entry name" value="ArAA_b-elim_lyase/Thr_aldolase"/>
</dbReference>
<dbReference type="InterPro" id="IPR023603">
    <property type="entry name" value="Low_specificity_L-TA-like"/>
</dbReference>
<keyword evidence="12" id="KW-1185">Reference proteome</keyword>
<dbReference type="CDD" id="cd06502">
    <property type="entry name" value="TA_like"/>
    <property type="match status" value="1"/>
</dbReference>
<dbReference type="PANTHER" id="PTHR48097">
    <property type="entry name" value="L-THREONINE ALDOLASE-RELATED"/>
    <property type="match status" value="1"/>
</dbReference>
<dbReference type="PIRSF" id="PIRSF017617">
    <property type="entry name" value="Thr_aldolase"/>
    <property type="match status" value="1"/>
</dbReference>
<comment type="caution">
    <text evidence="11">The sequence shown here is derived from an EMBL/GenBank/DDBJ whole genome shotgun (WGS) entry which is preliminary data.</text>
</comment>
<protein>
    <recommendedName>
        <fullName evidence="8">low-specificity L-threonine aldolase</fullName>
        <ecNumber evidence="8">4.1.2.48</ecNumber>
    </recommendedName>
</protein>
<comment type="pathway">
    <text evidence="7">Amino-acid degradation; L-threonine degradation via aldolase pathway; acetaldehyde and glycine from L-threonine: step 1/1.</text>
</comment>
<evidence type="ECO:0000256" key="4">
    <source>
        <dbReference type="ARBA" id="ARBA00023239"/>
    </source>
</evidence>
<accession>A0A9P8PUD0</accession>
<comment type="catalytic activity">
    <reaction evidence="5">
        <text>L-threonine = acetaldehyde + glycine</text>
        <dbReference type="Rhea" id="RHEA:19625"/>
        <dbReference type="ChEBI" id="CHEBI:15343"/>
        <dbReference type="ChEBI" id="CHEBI:57305"/>
        <dbReference type="ChEBI" id="CHEBI:57926"/>
        <dbReference type="EC" id="4.1.2.48"/>
    </reaction>
</comment>
<evidence type="ECO:0000313" key="12">
    <source>
        <dbReference type="Proteomes" id="UP000788993"/>
    </source>
</evidence>
<dbReference type="GO" id="GO:0006567">
    <property type="term" value="P:L-threonine catabolic process"/>
    <property type="evidence" value="ECO:0007669"/>
    <property type="project" value="TreeGrafter"/>
</dbReference>
<evidence type="ECO:0000313" key="11">
    <source>
        <dbReference type="EMBL" id="KAH3677760.1"/>
    </source>
</evidence>
<reference evidence="11" key="1">
    <citation type="journal article" date="2021" name="Open Biol.">
        <title>Shared evolutionary footprints suggest mitochondrial oxidative damage underlies multiple complex I losses in fungi.</title>
        <authorList>
            <person name="Schikora-Tamarit M.A."/>
            <person name="Marcet-Houben M."/>
            <person name="Nosek J."/>
            <person name="Gabaldon T."/>
        </authorList>
    </citation>
    <scope>NUCLEOTIDE SEQUENCE</scope>
    <source>
        <strain evidence="11">NCAIM Y.01608</strain>
    </source>
</reference>